<dbReference type="AlphaFoldDB" id="A0A9P0DEH2"/>
<reference evidence="9" key="1">
    <citation type="submission" date="2022-01" db="EMBL/GenBank/DDBJ databases">
        <authorList>
            <person name="King R."/>
        </authorList>
    </citation>
    <scope>NUCLEOTIDE SEQUENCE</scope>
</reference>
<dbReference type="Pfam" id="PF05485">
    <property type="entry name" value="THAP"/>
    <property type="match status" value="1"/>
</dbReference>
<reference evidence="9" key="2">
    <citation type="submission" date="2022-10" db="EMBL/GenBank/DDBJ databases">
        <authorList>
            <consortium name="ENA_rothamsted_submissions"/>
            <consortium name="culmorum"/>
            <person name="King R."/>
        </authorList>
    </citation>
    <scope>NUCLEOTIDE SEQUENCE</scope>
</reference>
<evidence type="ECO:0000256" key="6">
    <source>
        <dbReference type="SAM" id="Coils"/>
    </source>
</evidence>
<evidence type="ECO:0000256" key="5">
    <source>
        <dbReference type="PROSITE-ProRule" id="PRU00309"/>
    </source>
</evidence>
<accession>A0A9P0DEH2</accession>
<feature type="compositionally biased region" description="Polar residues" evidence="7">
    <location>
        <begin position="246"/>
        <end position="256"/>
    </location>
</feature>
<evidence type="ECO:0000256" key="2">
    <source>
        <dbReference type="ARBA" id="ARBA00022771"/>
    </source>
</evidence>
<dbReference type="InterPro" id="IPR038441">
    <property type="entry name" value="THAP_Znf_sf"/>
</dbReference>
<dbReference type="SMART" id="SM00980">
    <property type="entry name" value="THAP"/>
    <property type="match status" value="1"/>
</dbReference>
<gene>
    <name evidence="9" type="ORF">PHAECO_LOCUS1750</name>
</gene>
<feature type="region of interest" description="Disordered" evidence="7">
    <location>
        <begin position="246"/>
        <end position="278"/>
    </location>
</feature>
<dbReference type="PANTHER" id="PTHR47696:SF1">
    <property type="entry name" value="THAP DOMAIN-CONTAINING PROTEIN 2"/>
    <property type="match status" value="1"/>
</dbReference>
<protein>
    <recommendedName>
        <fullName evidence="8">THAP-type domain-containing protein</fullName>
    </recommendedName>
</protein>
<evidence type="ECO:0000256" key="1">
    <source>
        <dbReference type="ARBA" id="ARBA00022723"/>
    </source>
</evidence>
<evidence type="ECO:0000313" key="9">
    <source>
        <dbReference type="EMBL" id="CAH1117711.1"/>
    </source>
</evidence>
<organism evidence="9 10">
    <name type="scientific">Phaedon cochleariae</name>
    <name type="common">Mustard beetle</name>
    <dbReference type="NCBI Taxonomy" id="80249"/>
    <lineage>
        <taxon>Eukaryota</taxon>
        <taxon>Metazoa</taxon>
        <taxon>Ecdysozoa</taxon>
        <taxon>Arthropoda</taxon>
        <taxon>Hexapoda</taxon>
        <taxon>Insecta</taxon>
        <taxon>Pterygota</taxon>
        <taxon>Neoptera</taxon>
        <taxon>Endopterygota</taxon>
        <taxon>Coleoptera</taxon>
        <taxon>Polyphaga</taxon>
        <taxon>Cucujiformia</taxon>
        <taxon>Chrysomeloidea</taxon>
        <taxon>Chrysomelidae</taxon>
        <taxon>Chrysomelinae</taxon>
        <taxon>Chrysomelini</taxon>
        <taxon>Phaedon</taxon>
    </lineage>
</organism>
<dbReference type="OrthoDB" id="6784213at2759"/>
<keyword evidence="2 5" id="KW-0863">Zinc-finger</keyword>
<sequence>MPSQMKSCFLCKSKESNISYHRFPKDAAIRSEWIKFCNLNNKIDVHLSSLLLCSEHFSVQDFSHGMRNTCEAGVRRRLNKTAIPTLNKISSGLFPCYVNDDVSDSSNSCAEDNLIPINDTPGSHKKTYEETFGHSAKSNGTTEEAEIIKTEYKPFEYVLQLDEHASTITDIQRTDDSSERKLKKQQKIIVEQKKKIRMLQQKNRRFVKKISSLKQLLGHLKTQHLIPQEAGNHFLENCRYLATAPNTSESVHTTQNTDRHNMRTEPCLSASLSSDRWQ</sequence>
<evidence type="ECO:0000256" key="3">
    <source>
        <dbReference type="ARBA" id="ARBA00022833"/>
    </source>
</evidence>
<feature type="domain" description="THAP-type" evidence="8">
    <location>
        <begin position="1"/>
        <end position="87"/>
    </location>
</feature>
<evidence type="ECO:0000313" key="10">
    <source>
        <dbReference type="Proteomes" id="UP001153737"/>
    </source>
</evidence>
<dbReference type="SUPFAM" id="SSF57716">
    <property type="entry name" value="Glucocorticoid receptor-like (DNA-binding domain)"/>
    <property type="match status" value="1"/>
</dbReference>
<evidence type="ECO:0000256" key="7">
    <source>
        <dbReference type="SAM" id="MobiDB-lite"/>
    </source>
</evidence>
<dbReference type="PANTHER" id="PTHR47696">
    <property type="entry name" value="THAP DOMAIN-CONTAINING PROTEIN 2"/>
    <property type="match status" value="1"/>
</dbReference>
<proteinExistence type="predicted"/>
<dbReference type="GO" id="GO:0008270">
    <property type="term" value="F:zinc ion binding"/>
    <property type="evidence" value="ECO:0007669"/>
    <property type="project" value="UniProtKB-KW"/>
</dbReference>
<feature type="coiled-coil region" evidence="6">
    <location>
        <begin position="182"/>
        <end position="209"/>
    </location>
</feature>
<dbReference type="GO" id="GO:0003677">
    <property type="term" value="F:DNA binding"/>
    <property type="evidence" value="ECO:0007669"/>
    <property type="project" value="UniProtKB-UniRule"/>
</dbReference>
<keyword evidence="4 5" id="KW-0238">DNA-binding</keyword>
<evidence type="ECO:0000259" key="8">
    <source>
        <dbReference type="PROSITE" id="PS50950"/>
    </source>
</evidence>
<dbReference type="Proteomes" id="UP001153737">
    <property type="component" value="Chromosome 10"/>
</dbReference>
<dbReference type="SMART" id="SM00692">
    <property type="entry name" value="DM3"/>
    <property type="match status" value="1"/>
</dbReference>
<evidence type="ECO:0000256" key="4">
    <source>
        <dbReference type="ARBA" id="ARBA00023125"/>
    </source>
</evidence>
<keyword evidence="10" id="KW-1185">Reference proteome</keyword>
<dbReference type="InterPro" id="IPR026521">
    <property type="entry name" value="THAP2"/>
</dbReference>
<keyword evidence="3" id="KW-0862">Zinc</keyword>
<dbReference type="PROSITE" id="PS50950">
    <property type="entry name" value="ZF_THAP"/>
    <property type="match status" value="1"/>
</dbReference>
<dbReference type="Gene3D" id="6.20.210.20">
    <property type="entry name" value="THAP domain"/>
    <property type="match status" value="1"/>
</dbReference>
<name>A0A9P0DEH2_PHACE</name>
<keyword evidence="1" id="KW-0479">Metal-binding</keyword>
<dbReference type="EMBL" id="OU896716">
    <property type="protein sequence ID" value="CAH1117711.1"/>
    <property type="molecule type" value="Genomic_DNA"/>
</dbReference>
<keyword evidence="6" id="KW-0175">Coiled coil</keyword>
<dbReference type="InterPro" id="IPR006612">
    <property type="entry name" value="THAP_Znf"/>
</dbReference>